<evidence type="ECO:0000256" key="9">
    <source>
        <dbReference type="ARBA" id="ARBA00022722"/>
    </source>
</evidence>
<evidence type="ECO:0000256" key="18">
    <source>
        <dbReference type="SAM" id="MobiDB-lite"/>
    </source>
</evidence>
<comment type="cofactor">
    <cofactor evidence="2">
        <name>a divalent metal cation</name>
        <dbReference type="ChEBI" id="CHEBI:60240"/>
    </cofactor>
</comment>
<dbReference type="OrthoDB" id="1164111at2759"/>
<dbReference type="EMBL" id="SWLB01000007">
    <property type="protein sequence ID" value="KAF3336767.1"/>
    <property type="molecule type" value="Genomic_DNA"/>
</dbReference>
<organism evidence="19 20">
    <name type="scientific">Carex littledalei</name>
    <dbReference type="NCBI Taxonomy" id="544730"/>
    <lineage>
        <taxon>Eukaryota</taxon>
        <taxon>Viridiplantae</taxon>
        <taxon>Streptophyta</taxon>
        <taxon>Embryophyta</taxon>
        <taxon>Tracheophyta</taxon>
        <taxon>Spermatophyta</taxon>
        <taxon>Magnoliopsida</taxon>
        <taxon>Liliopsida</taxon>
        <taxon>Poales</taxon>
        <taxon>Cyperaceae</taxon>
        <taxon>Cyperoideae</taxon>
        <taxon>Cariceae</taxon>
        <taxon>Carex</taxon>
        <taxon>Carex subgen. Euthyceras</taxon>
    </lineage>
</organism>
<dbReference type="GO" id="GO:0030014">
    <property type="term" value="C:CCR4-NOT complex"/>
    <property type="evidence" value="ECO:0007669"/>
    <property type="project" value="InterPro"/>
</dbReference>
<proteinExistence type="inferred from homology"/>
<gene>
    <name evidence="19" type="ORF">FCM35_KLT19353</name>
</gene>
<evidence type="ECO:0000256" key="11">
    <source>
        <dbReference type="ARBA" id="ARBA00022801"/>
    </source>
</evidence>
<feature type="compositionally biased region" description="Basic and acidic residues" evidence="18">
    <location>
        <begin position="128"/>
        <end position="146"/>
    </location>
</feature>
<keyword evidence="14" id="KW-0805">Transcription regulation</keyword>
<evidence type="ECO:0000256" key="1">
    <source>
        <dbReference type="ARBA" id="ARBA00001663"/>
    </source>
</evidence>
<dbReference type="InterPro" id="IPR006941">
    <property type="entry name" value="RNase_CAF1"/>
</dbReference>
<keyword evidence="12" id="KW-0269">Exonuclease</keyword>
<comment type="caution">
    <text evidence="19">The sequence shown here is derived from an EMBL/GenBank/DDBJ whole genome shotgun (WGS) entry which is preliminary data.</text>
</comment>
<comment type="subcellular location">
    <subcellularLocation>
        <location evidence="4">Cytoplasm</location>
    </subcellularLocation>
    <subcellularLocation>
        <location evidence="3">Nucleus</location>
    </subcellularLocation>
</comment>
<dbReference type="InterPro" id="IPR012337">
    <property type="entry name" value="RNaseH-like_sf"/>
</dbReference>
<dbReference type="AlphaFoldDB" id="A0A833R8J8"/>
<comment type="similarity">
    <text evidence="5">Belongs to the CAF1 family.</text>
</comment>
<evidence type="ECO:0000256" key="17">
    <source>
        <dbReference type="ARBA" id="ARBA00025148"/>
    </source>
</evidence>
<reference evidence="19" key="1">
    <citation type="submission" date="2020-01" db="EMBL/GenBank/DDBJ databases">
        <title>Genome sequence of Kobresia littledalei, the first chromosome-level genome in the family Cyperaceae.</title>
        <authorList>
            <person name="Qu G."/>
        </authorList>
    </citation>
    <scope>NUCLEOTIDE SEQUENCE</scope>
    <source>
        <strain evidence="19">C.B.Clarke</strain>
        <tissue evidence="19">Leaf</tissue>
    </source>
</reference>
<comment type="function">
    <text evidence="17">Ubiquitous transcription factor required for a diverse set of processes. It is a component of the CCR4 complex involved in the control of gene expression.</text>
</comment>
<keyword evidence="16" id="KW-0539">Nucleus</keyword>
<dbReference type="GO" id="GO:0004535">
    <property type="term" value="F:poly(A)-specific ribonuclease activity"/>
    <property type="evidence" value="ECO:0007669"/>
    <property type="project" value="UniProtKB-EC"/>
</dbReference>
<evidence type="ECO:0000256" key="6">
    <source>
        <dbReference type="ARBA" id="ARBA00011757"/>
    </source>
</evidence>
<evidence type="ECO:0000256" key="15">
    <source>
        <dbReference type="ARBA" id="ARBA00023163"/>
    </source>
</evidence>
<dbReference type="EC" id="3.1.13.4" evidence="7"/>
<sequence length="242" mass="27417">MALHQARRSRAVQVRPVFQHNLLQEFAIINQVADSYRYVTIDTEFPGLVYKTIAHPRNLSPEQRYSLVKANVDNLKLIQLGITLSNRDSDDSMTWEFNFRGFDPEIDSQDPSSIELLKLQGIDFLKNKTEEKKKQNPKKFDEETTKTESSGSFQTHENDSQRRVTTTPFNKPIGNAKITVGEFPTDSKGYQNANALTFLPIAKEQITIDPVRASPSLQWVCNFTTAVKEKGAPNCKTIPLAL</sequence>
<keyword evidence="11" id="KW-0378">Hydrolase</keyword>
<protein>
    <recommendedName>
        <fullName evidence="7">poly(A)-specific ribonuclease</fullName>
        <ecNumber evidence="7">3.1.13.4</ecNumber>
    </recommendedName>
</protein>
<evidence type="ECO:0000256" key="4">
    <source>
        <dbReference type="ARBA" id="ARBA00004496"/>
    </source>
</evidence>
<evidence type="ECO:0000256" key="5">
    <source>
        <dbReference type="ARBA" id="ARBA00008372"/>
    </source>
</evidence>
<dbReference type="GO" id="GO:0005737">
    <property type="term" value="C:cytoplasm"/>
    <property type="evidence" value="ECO:0007669"/>
    <property type="project" value="UniProtKB-SubCell"/>
</dbReference>
<dbReference type="InterPro" id="IPR036397">
    <property type="entry name" value="RNaseH_sf"/>
</dbReference>
<dbReference type="GO" id="GO:0046872">
    <property type="term" value="F:metal ion binding"/>
    <property type="evidence" value="ECO:0007669"/>
    <property type="project" value="UniProtKB-KW"/>
</dbReference>
<keyword evidence="9" id="KW-0540">Nuclease</keyword>
<evidence type="ECO:0000256" key="3">
    <source>
        <dbReference type="ARBA" id="ARBA00004123"/>
    </source>
</evidence>
<comment type="catalytic activity">
    <reaction evidence="1">
        <text>Exonucleolytic cleavage of poly(A) to 5'-AMP.</text>
        <dbReference type="EC" id="3.1.13.4"/>
    </reaction>
</comment>
<dbReference type="PANTHER" id="PTHR10797">
    <property type="entry name" value="CCR4-NOT TRANSCRIPTION COMPLEX SUBUNIT"/>
    <property type="match status" value="1"/>
</dbReference>
<evidence type="ECO:0000313" key="19">
    <source>
        <dbReference type="EMBL" id="KAF3336767.1"/>
    </source>
</evidence>
<evidence type="ECO:0000256" key="7">
    <source>
        <dbReference type="ARBA" id="ARBA00012161"/>
    </source>
</evidence>
<keyword evidence="20" id="KW-1185">Reference proteome</keyword>
<dbReference type="GO" id="GO:0005634">
    <property type="term" value="C:nucleus"/>
    <property type="evidence" value="ECO:0007669"/>
    <property type="project" value="UniProtKB-SubCell"/>
</dbReference>
<evidence type="ECO:0000256" key="14">
    <source>
        <dbReference type="ARBA" id="ARBA00023015"/>
    </source>
</evidence>
<accession>A0A833R8J8</accession>
<evidence type="ECO:0000313" key="20">
    <source>
        <dbReference type="Proteomes" id="UP000623129"/>
    </source>
</evidence>
<evidence type="ECO:0000256" key="12">
    <source>
        <dbReference type="ARBA" id="ARBA00022839"/>
    </source>
</evidence>
<keyword evidence="8" id="KW-0963">Cytoplasm</keyword>
<dbReference type="GO" id="GO:0003723">
    <property type="term" value="F:RNA binding"/>
    <property type="evidence" value="ECO:0007669"/>
    <property type="project" value="UniProtKB-KW"/>
</dbReference>
<evidence type="ECO:0000256" key="10">
    <source>
        <dbReference type="ARBA" id="ARBA00022723"/>
    </source>
</evidence>
<name>A0A833R8J8_9POAL</name>
<feature type="region of interest" description="Disordered" evidence="18">
    <location>
        <begin position="128"/>
        <end position="170"/>
    </location>
</feature>
<keyword evidence="10" id="KW-0479">Metal-binding</keyword>
<keyword evidence="15" id="KW-0804">Transcription</keyword>
<dbReference type="InterPro" id="IPR039637">
    <property type="entry name" value="CNOT7/CNOT8/Pop2"/>
</dbReference>
<evidence type="ECO:0000256" key="13">
    <source>
        <dbReference type="ARBA" id="ARBA00022884"/>
    </source>
</evidence>
<dbReference type="Gene3D" id="3.30.420.10">
    <property type="entry name" value="Ribonuclease H-like superfamily/Ribonuclease H"/>
    <property type="match status" value="1"/>
</dbReference>
<evidence type="ECO:0000256" key="16">
    <source>
        <dbReference type="ARBA" id="ARBA00023242"/>
    </source>
</evidence>
<dbReference type="Pfam" id="PF04857">
    <property type="entry name" value="CAF1"/>
    <property type="match status" value="1"/>
</dbReference>
<comment type="subunit">
    <text evidence="6">Component of the CCR4-NOT complex, at least composed of CRR4 and CAF1 proteins.</text>
</comment>
<dbReference type="Proteomes" id="UP000623129">
    <property type="component" value="Unassembled WGS sequence"/>
</dbReference>
<dbReference type="SUPFAM" id="SSF53098">
    <property type="entry name" value="Ribonuclease H-like"/>
    <property type="match status" value="1"/>
</dbReference>
<keyword evidence="13" id="KW-0694">RNA-binding</keyword>
<evidence type="ECO:0000256" key="8">
    <source>
        <dbReference type="ARBA" id="ARBA00022490"/>
    </source>
</evidence>
<evidence type="ECO:0000256" key="2">
    <source>
        <dbReference type="ARBA" id="ARBA00001968"/>
    </source>
</evidence>